<keyword evidence="3" id="KW-0378">Hydrolase</keyword>
<dbReference type="EMBL" id="JAIXNE010000002">
    <property type="protein sequence ID" value="MCA6075630.1"/>
    <property type="molecule type" value="Genomic_DNA"/>
</dbReference>
<evidence type="ECO:0000256" key="4">
    <source>
        <dbReference type="ARBA" id="ARBA00022825"/>
    </source>
</evidence>
<dbReference type="Pfam" id="PF02897">
    <property type="entry name" value="Peptidase_S9_N"/>
    <property type="match status" value="1"/>
</dbReference>
<sequence>MYKSNLPVLIALCFFLTNCSEPKEKVADITPPDAEKQATELENLGDTRVDEYYWMKLTEDQRNASDPDAQTMKVISYLNAENEYREKVMGEDLSMEDVLFNEMVGRIQQDDSSVPYFENGYWYYTRFGEGDDYAIYCRKKGSLDADEEIMFNANEMGKSHEFFSVGNMAVSPDNNWLAFSVDTVGRRKYAGMFKDLRTGEILKEKLPLFSSGDWAEDSKSFIYTRIDNETLRSFEVYMHKVGTDAGQDLKKYTETDETYSIYLNKSKSGKYFFLAAGNTASADVKYLSTATPQGEFFEFYPRTRGVEYSLDHYGSDFYVLTNEDAVNFQLFKTPVDQTAPRNWTTVIGHRPDVFLQNIELFKNYLVVSERKEGLVQLRVMNLQEGTEHYIEFDEEAYVAYVDINPEFNSQTLRFLYTSMTTPWTTYDYNMKTRERKIMKQEKVLGDFDPENYETHRIWATARDGVKVPISIVYRKGMVRDGKNPLLLYGYGSYGASMEPWFDSQKLSLLDRGWIWATAHIRGGSELGRQWYEDGKMYKKKNTFTDFIDCGEYLVAEKYTSQEHLYAMGGSAGGLLMGAITNMRPDLWNGVVAQVPFVDVITTMLDESIPLTTFEYDEWGNPNLLEQYEYIKGYSPYDNVSDAEYPNMLVTTGLHDSQVQYWEPAKWVAKLRDHNKGDGKIFLYTDMEAGHGGASGRLNSLRDDARVYAFLLSIESENDTAKEN</sequence>
<dbReference type="InterPro" id="IPR023302">
    <property type="entry name" value="Pept_S9A_N"/>
</dbReference>
<dbReference type="InterPro" id="IPR051543">
    <property type="entry name" value="Serine_Peptidase_S9A"/>
</dbReference>
<dbReference type="SUPFAM" id="SSF53474">
    <property type="entry name" value="alpha/beta-Hydrolases"/>
    <property type="match status" value="1"/>
</dbReference>
<proteinExistence type="inferred from homology"/>
<dbReference type="InterPro" id="IPR029058">
    <property type="entry name" value="AB_hydrolase_fold"/>
</dbReference>
<evidence type="ECO:0000256" key="6">
    <source>
        <dbReference type="ARBA" id="ARBA00081187"/>
    </source>
</evidence>
<evidence type="ECO:0000259" key="8">
    <source>
        <dbReference type="Pfam" id="PF02897"/>
    </source>
</evidence>
<keyword evidence="10" id="KW-1185">Reference proteome</keyword>
<gene>
    <name evidence="9" type="ORF">LDX50_12185</name>
</gene>
<name>A0A9X1HPM4_9BACT</name>
<dbReference type="Proteomes" id="UP001139409">
    <property type="component" value="Unassembled WGS sequence"/>
</dbReference>
<accession>A0A9X1HPM4</accession>
<evidence type="ECO:0000256" key="2">
    <source>
        <dbReference type="ARBA" id="ARBA00022670"/>
    </source>
</evidence>
<comment type="caution">
    <text evidence="9">The sequence shown here is derived from an EMBL/GenBank/DDBJ whole genome shotgun (WGS) entry which is preliminary data.</text>
</comment>
<protein>
    <recommendedName>
        <fullName evidence="6">Proline-specific endopeptidase</fullName>
    </recommendedName>
</protein>
<evidence type="ECO:0000256" key="3">
    <source>
        <dbReference type="ARBA" id="ARBA00022801"/>
    </source>
</evidence>
<keyword evidence="4" id="KW-0720">Serine protease</keyword>
<dbReference type="GO" id="GO:0006508">
    <property type="term" value="P:proteolysis"/>
    <property type="evidence" value="ECO:0007669"/>
    <property type="project" value="UniProtKB-KW"/>
</dbReference>
<dbReference type="Gene3D" id="2.130.10.120">
    <property type="entry name" value="Prolyl oligopeptidase, N-terminal domain"/>
    <property type="match status" value="1"/>
</dbReference>
<evidence type="ECO:0000313" key="9">
    <source>
        <dbReference type="EMBL" id="MCA6075630.1"/>
    </source>
</evidence>
<dbReference type="PANTHER" id="PTHR11757">
    <property type="entry name" value="PROTEASE FAMILY S9A OLIGOPEPTIDASE"/>
    <property type="match status" value="1"/>
</dbReference>
<comment type="function">
    <text evidence="5">Cleaves peptide bonds on the C-terminal side of prolyl residues within peptides that are up to approximately 30 amino acids long. Has an absolute requirement for an X-Pro bond in the trans configuration immediately preceding the Pro-Y scissible bond.</text>
</comment>
<feature type="domain" description="Peptidase S9A N-terminal" evidence="8">
    <location>
        <begin position="33"/>
        <end position="440"/>
    </location>
</feature>
<dbReference type="RefSeq" id="WP_225698727.1">
    <property type="nucleotide sequence ID" value="NZ_JAIXNE010000002.1"/>
</dbReference>
<keyword evidence="2" id="KW-0645">Protease</keyword>
<comment type="similarity">
    <text evidence="1">Belongs to the peptidase S9A family.</text>
</comment>
<dbReference type="GO" id="GO:0004252">
    <property type="term" value="F:serine-type endopeptidase activity"/>
    <property type="evidence" value="ECO:0007669"/>
    <property type="project" value="InterPro"/>
</dbReference>
<evidence type="ECO:0000256" key="1">
    <source>
        <dbReference type="ARBA" id="ARBA00005228"/>
    </source>
</evidence>
<dbReference type="InterPro" id="IPR001375">
    <property type="entry name" value="Peptidase_S9_cat"/>
</dbReference>
<dbReference type="Pfam" id="PF00326">
    <property type="entry name" value="Peptidase_S9"/>
    <property type="match status" value="1"/>
</dbReference>
<dbReference type="PRINTS" id="PR00862">
    <property type="entry name" value="PROLIGOPTASE"/>
</dbReference>
<evidence type="ECO:0000256" key="5">
    <source>
        <dbReference type="ARBA" id="ARBA00060121"/>
    </source>
</evidence>
<dbReference type="FunFam" id="3.40.50.1820:FF:000005">
    <property type="entry name" value="Prolyl endopeptidase"/>
    <property type="match status" value="1"/>
</dbReference>
<dbReference type="PANTHER" id="PTHR11757:SF19">
    <property type="entry name" value="PROLYL ENDOPEPTIDASE-LIKE"/>
    <property type="match status" value="1"/>
</dbReference>
<evidence type="ECO:0000313" key="10">
    <source>
        <dbReference type="Proteomes" id="UP001139409"/>
    </source>
</evidence>
<organism evidence="9 10">
    <name type="scientific">Fulvivirga sedimenti</name>
    <dbReference type="NCBI Taxonomy" id="2879465"/>
    <lineage>
        <taxon>Bacteria</taxon>
        <taxon>Pseudomonadati</taxon>
        <taxon>Bacteroidota</taxon>
        <taxon>Cytophagia</taxon>
        <taxon>Cytophagales</taxon>
        <taxon>Fulvivirgaceae</taxon>
        <taxon>Fulvivirga</taxon>
    </lineage>
</organism>
<dbReference type="InterPro" id="IPR002470">
    <property type="entry name" value="Peptidase_S9A"/>
</dbReference>
<reference evidence="9" key="1">
    <citation type="submission" date="2021-09" db="EMBL/GenBank/DDBJ databases">
        <title>Fulvivirga sp. isolated from coastal sediment.</title>
        <authorList>
            <person name="Yu H."/>
        </authorList>
    </citation>
    <scope>NUCLEOTIDE SEQUENCE</scope>
    <source>
        <strain evidence="9">1062</strain>
    </source>
</reference>
<dbReference type="Gene3D" id="3.40.50.1820">
    <property type="entry name" value="alpha/beta hydrolase"/>
    <property type="match status" value="1"/>
</dbReference>
<evidence type="ECO:0000259" key="7">
    <source>
        <dbReference type="Pfam" id="PF00326"/>
    </source>
</evidence>
<feature type="domain" description="Peptidase S9 prolyl oligopeptidase catalytic" evidence="7">
    <location>
        <begin position="500"/>
        <end position="711"/>
    </location>
</feature>
<dbReference type="AlphaFoldDB" id="A0A9X1HPM4"/>
<dbReference type="SUPFAM" id="SSF50993">
    <property type="entry name" value="Peptidase/esterase 'gauge' domain"/>
    <property type="match status" value="1"/>
</dbReference>